<protein>
    <submittedName>
        <fullName evidence="1">Uncharacterized protein</fullName>
    </submittedName>
</protein>
<name>A0A381WSC0_9ZZZZ</name>
<evidence type="ECO:0000313" key="1">
    <source>
        <dbReference type="EMBL" id="SVA55201.1"/>
    </source>
</evidence>
<sequence>MRALEAGSVAGGDVRCNDEKTRQTAAMAFIVVARGGDEPYATEAIGMSDQGTSAAPWLAISVRGERGGDNPLLELRLRYDQWRRESGNGSSQE</sequence>
<proteinExistence type="predicted"/>
<reference evidence="1" key="1">
    <citation type="submission" date="2018-05" db="EMBL/GenBank/DDBJ databases">
        <authorList>
            <person name="Lanie J.A."/>
            <person name="Ng W.-L."/>
            <person name="Kazmierczak K.M."/>
            <person name="Andrzejewski T.M."/>
            <person name="Davidsen T.M."/>
            <person name="Wayne K.J."/>
            <person name="Tettelin H."/>
            <person name="Glass J.I."/>
            <person name="Rusch D."/>
            <person name="Podicherti R."/>
            <person name="Tsui H.-C.T."/>
            <person name="Winkler M.E."/>
        </authorList>
    </citation>
    <scope>NUCLEOTIDE SEQUENCE</scope>
</reference>
<gene>
    <name evidence="1" type="ORF">METZ01_LOCUS108055</name>
</gene>
<dbReference type="AlphaFoldDB" id="A0A381WSC0"/>
<organism evidence="1">
    <name type="scientific">marine metagenome</name>
    <dbReference type="NCBI Taxonomy" id="408172"/>
    <lineage>
        <taxon>unclassified sequences</taxon>
        <taxon>metagenomes</taxon>
        <taxon>ecological metagenomes</taxon>
    </lineage>
</organism>
<accession>A0A381WSC0</accession>
<dbReference type="Gene3D" id="3.60.20.10">
    <property type="entry name" value="Glutamine Phosphoribosylpyrophosphate, subunit 1, domain 1"/>
    <property type="match status" value="1"/>
</dbReference>
<dbReference type="EMBL" id="UINC01012669">
    <property type="protein sequence ID" value="SVA55201.1"/>
    <property type="molecule type" value="Genomic_DNA"/>
</dbReference>
<dbReference type="InterPro" id="IPR029055">
    <property type="entry name" value="Ntn_hydrolases_N"/>
</dbReference>